<dbReference type="EMBL" id="LDEV01001246">
    <property type="protein sequence ID" value="KLJ11953.1"/>
    <property type="molecule type" value="Genomic_DNA"/>
</dbReference>
<evidence type="ECO:0000313" key="1">
    <source>
        <dbReference type="EMBL" id="KLJ11953.1"/>
    </source>
</evidence>
<dbReference type="AlphaFoldDB" id="A0A0H1BLD1"/>
<reference evidence="2" key="1">
    <citation type="journal article" date="2015" name="PLoS Genet.">
        <title>The dynamic genome and transcriptome of the human fungal pathogen Blastomyces and close relative Emmonsia.</title>
        <authorList>
            <person name="Munoz J.F."/>
            <person name="Gauthier G.M."/>
            <person name="Desjardins C.A."/>
            <person name="Gallo J.E."/>
            <person name="Holder J."/>
            <person name="Sullivan T.D."/>
            <person name="Marty A.J."/>
            <person name="Carmen J.C."/>
            <person name="Chen Z."/>
            <person name="Ding L."/>
            <person name="Gujja S."/>
            <person name="Magrini V."/>
            <person name="Misas E."/>
            <person name="Mitreva M."/>
            <person name="Priest M."/>
            <person name="Saif S."/>
            <person name="Whiston E.A."/>
            <person name="Young S."/>
            <person name="Zeng Q."/>
            <person name="Goldman W.E."/>
            <person name="Mardis E.R."/>
            <person name="Taylor J.W."/>
            <person name="McEwen J.G."/>
            <person name="Clay O.K."/>
            <person name="Klein B.S."/>
            <person name="Cuomo C.A."/>
        </authorList>
    </citation>
    <scope>NUCLEOTIDE SEQUENCE [LARGE SCALE GENOMIC DNA]</scope>
    <source>
        <strain evidence="2">UAMH 139</strain>
    </source>
</reference>
<accession>A0A0H1BLD1</accession>
<keyword evidence="2" id="KW-1185">Reference proteome</keyword>
<organism evidence="1 2">
    <name type="scientific">Blastomyces silverae</name>
    <dbReference type="NCBI Taxonomy" id="2060906"/>
    <lineage>
        <taxon>Eukaryota</taxon>
        <taxon>Fungi</taxon>
        <taxon>Dikarya</taxon>
        <taxon>Ascomycota</taxon>
        <taxon>Pezizomycotina</taxon>
        <taxon>Eurotiomycetes</taxon>
        <taxon>Eurotiomycetidae</taxon>
        <taxon>Onygenales</taxon>
        <taxon>Ajellomycetaceae</taxon>
        <taxon>Blastomyces</taxon>
    </lineage>
</organism>
<gene>
    <name evidence="1" type="ORF">EMPG_12898</name>
</gene>
<evidence type="ECO:0000313" key="2">
    <source>
        <dbReference type="Proteomes" id="UP000053573"/>
    </source>
</evidence>
<protein>
    <submittedName>
        <fullName evidence="1">Uncharacterized protein</fullName>
    </submittedName>
</protein>
<comment type="caution">
    <text evidence="1">The sequence shown here is derived from an EMBL/GenBank/DDBJ whole genome shotgun (WGS) entry which is preliminary data.</text>
</comment>
<proteinExistence type="predicted"/>
<dbReference type="Proteomes" id="UP000053573">
    <property type="component" value="Unassembled WGS sequence"/>
</dbReference>
<sequence length="110" mass="12473">MTHCCLAHHLLHSSSTPDSFKLASYTTRCTGPELITRPSINKQQALTTTTPTTTTAEKELHYITSNVARASPQQELKAHHQRCHISAVAITYTIPPIFPYPAYIHRYRYH</sequence>
<name>A0A0H1BLD1_9EURO</name>